<protein>
    <submittedName>
        <fullName evidence="2">Uncharacterized protein</fullName>
    </submittedName>
</protein>
<proteinExistence type="predicted"/>
<feature type="non-terminal residue" evidence="2">
    <location>
        <position position="112"/>
    </location>
</feature>
<sequence length="112" mass="12874">MTSQPTNDQPPLFHQHPSSPPLSSSTPSVQPFTLPKELNLRLKNGLCARNGSYWLPRDRCSGGKALQRDRYHGRRSAVTNKERNYWILRGGVLTTRTGPLQRKCDRCSRRWE</sequence>
<evidence type="ECO:0000313" key="3">
    <source>
        <dbReference type="Proteomes" id="UP000823775"/>
    </source>
</evidence>
<keyword evidence="3" id="KW-1185">Reference proteome</keyword>
<comment type="caution">
    <text evidence="2">The sequence shown here is derived from an EMBL/GenBank/DDBJ whole genome shotgun (WGS) entry which is preliminary data.</text>
</comment>
<feature type="compositionally biased region" description="Low complexity" evidence="1">
    <location>
        <begin position="9"/>
        <end position="28"/>
    </location>
</feature>
<gene>
    <name evidence="2" type="ORF">HAX54_013225</name>
</gene>
<evidence type="ECO:0000313" key="2">
    <source>
        <dbReference type="EMBL" id="MCD7472211.1"/>
    </source>
</evidence>
<evidence type="ECO:0000256" key="1">
    <source>
        <dbReference type="SAM" id="MobiDB-lite"/>
    </source>
</evidence>
<feature type="region of interest" description="Disordered" evidence="1">
    <location>
        <begin position="1"/>
        <end position="32"/>
    </location>
</feature>
<reference evidence="2 3" key="1">
    <citation type="journal article" date="2021" name="BMC Genomics">
        <title>Datura genome reveals duplications of psychoactive alkaloid biosynthetic genes and high mutation rate following tissue culture.</title>
        <authorList>
            <person name="Rajewski A."/>
            <person name="Carter-House D."/>
            <person name="Stajich J."/>
            <person name="Litt A."/>
        </authorList>
    </citation>
    <scope>NUCLEOTIDE SEQUENCE [LARGE SCALE GENOMIC DNA]</scope>
    <source>
        <strain evidence="2">AR-01</strain>
    </source>
</reference>
<dbReference type="Proteomes" id="UP000823775">
    <property type="component" value="Unassembled WGS sequence"/>
</dbReference>
<name>A0ABS8TKX6_DATST</name>
<accession>A0ABS8TKX6</accession>
<dbReference type="EMBL" id="JACEIK010001790">
    <property type="protein sequence ID" value="MCD7472211.1"/>
    <property type="molecule type" value="Genomic_DNA"/>
</dbReference>
<organism evidence="2 3">
    <name type="scientific">Datura stramonium</name>
    <name type="common">Jimsonweed</name>
    <name type="synonym">Common thornapple</name>
    <dbReference type="NCBI Taxonomy" id="4076"/>
    <lineage>
        <taxon>Eukaryota</taxon>
        <taxon>Viridiplantae</taxon>
        <taxon>Streptophyta</taxon>
        <taxon>Embryophyta</taxon>
        <taxon>Tracheophyta</taxon>
        <taxon>Spermatophyta</taxon>
        <taxon>Magnoliopsida</taxon>
        <taxon>eudicotyledons</taxon>
        <taxon>Gunneridae</taxon>
        <taxon>Pentapetalae</taxon>
        <taxon>asterids</taxon>
        <taxon>lamiids</taxon>
        <taxon>Solanales</taxon>
        <taxon>Solanaceae</taxon>
        <taxon>Solanoideae</taxon>
        <taxon>Datureae</taxon>
        <taxon>Datura</taxon>
    </lineage>
</organism>